<dbReference type="EMBL" id="JBGMDY010000007">
    <property type="protein sequence ID" value="KAL2326953.1"/>
    <property type="molecule type" value="Genomic_DNA"/>
</dbReference>
<evidence type="ECO:0000313" key="2">
    <source>
        <dbReference type="EMBL" id="KAL2326953.1"/>
    </source>
</evidence>
<organism evidence="2 3">
    <name type="scientific">Flemingia macrophylla</name>
    <dbReference type="NCBI Taxonomy" id="520843"/>
    <lineage>
        <taxon>Eukaryota</taxon>
        <taxon>Viridiplantae</taxon>
        <taxon>Streptophyta</taxon>
        <taxon>Embryophyta</taxon>
        <taxon>Tracheophyta</taxon>
        <taxon>Spermatophyta</taxon>
        <taxon>Magnoliopsida</taxon>
        <taxon>eudicotyledons</taxon>
        <taxon>Gunneridae</taxon>
        <taxon>Pentapetalae</taxon>
        <taxon>rosids</taxon>
        <taxon>fabids</taxon>
        <taxon>Fabales</taxon>
        <taxon>Fabaceae</taxon>
        <taxon>Papilionoideae</taxon>
        <taxon>50 kb inversion clade</taxon>
        <taxon>NPAAA clade</taxon>
        <taxon>indigoferoid/millettioid clade</taxon>
        <taxon>Phaseoleae</taxon>
        <taxon>Flemingia</taxon>
    </lineage>
</organism>
<name>A0ABD1LTV0_9FABA</name>
<sequence length="338" mass="37058">MTAQTSRPSPIFPVAPAHPLSPHDRHLRATATATVKATQEPSHTATCSATKTNCGPSPFPLSCPFTPLRRPLPGPPHLSLLPPPDSRGRPRRAHRPARPPQLRKDGSPFGSSSASPRLQPPLRRRRPLPVVRVPLFRHRASSPVRDLAFRRCCSKEVLADSFSDFNCRSFCSCYNQLTGSIPTQLGALRNLRVPSDAPSLKVLDVQKNTLSGNAPPCNNDVLHLLNPERIGGVFKQEVQVHSGFLSAYDSVRTRIISLIRLAIGYVRELMLQFVASGVWRKLLCNGNSVAYFVGVQIEDDYKNEDGLFLSPEKRQLSVVGVVKVVVRSLSMTAGSSKS</sequence>
<evidence type="ECO:0000256" key="1">
    <source>
        <dbReference type="SAM" id="MobiDB-lite"/>
    </source>
</evidence>
<protein>
    <submittedName>
        <fullName evidence="2">Uncharacterized protein</fullName>
    </submittedName>
</protein>
<evidence type="ECO:0000313" key="3">
    <source>
        <dbReference type="Proteomes" id="UP001603857"/>
    </source>
</evidence>
<keyword evidence="3" id="KW-1185">Reference proteome</keyword>
<accession>A0ABD1LTV0</accession>
<dbReference type="Gene3D" id="3.80.10.10">
    <property type="entry name" value="Ribonuclease Inhibitor"/>
    <property type="match status" value="1"/>
</dbReference>
<feature type="region of interest" description="Disordered" evidence="1">
    <location>
        <begin position="1"/>
        <end position="23"/>
    </location>
</feature>
<feature type="region of interest" description="Disordered" evidence="1">
    <location>
        <begin position="74"/>
        <end position="126"/>
    </location>
</feature>
<feature type="compositionally biased region" description="Pro residues" evidence="1">
    <location>
        <begin position="74"/>
        <end position="85"/>
    </location>
</feature>
<dbReference type="Proteomes" id="UP001603857">
    <property type="component" value="Unassembled WGS sequence"/>
</dbReference>
<dbReference type="PANTHER" id="PTHR47759">
    <property type="entry name" value="OS04G0509100 PROTEIN"/>
    <property type="match status" value="1"/>
</dbReference>
<comment type="caution">
    <text evidence="2">The sequence shown here is derived from an EMBL/GenBank/DDBJ whole genome shotgun (WGS) entry which is preliminary data.</text>
</comment>
<proteinExistence type="predicted"/>
<reference evidence="2 3" key="1">
    <citation type="submission" date="2024-08" db="EMBL/GenBank/DDBJ databases">
        <title>Insights into the chromosomal genome structure of Flemingia macrophylla.</title>
        <authorList>
            <person name="Ding Y."/>
            <person name="Zhao Y."/>
            <person name="Bi W."/>
            <person name="Wu M."/>
            <person name="Zhao G."/>
            <person name="Gong Y."/>
            <person name="Li W."/>
            <person name="Zhang P."/>
        </authorList>
    </citation>
    <scope>NUCLEOTIDE SEQUENCE [LARGE SCALE GENOMIC DNA]</scope>
    <source>
        <strain evidence="2">DYQJB</strain>
        <tissue evidence="2">Leaf</tissue>
    </source>
</reference>
<dbReference type="InterPro" id="IPR032675">
    <property type="entry name" value="LRR_dom_sf"/>
</dbReference>
<dbReference type="PANTHER" id="PTHR47759:SF2">
    <property type="entry name" value="TRIGLYCERIDE LIPASE"/>
    <property type="match status" value="1"/>
</dbReference>
<dbReference type="AlphaFoldDB" id="A0ABD1LTV0"/>
<gene>
    <name evidence="2" type="ORF">Fmac_020380</name>
</gene>